<organism evidence="2 3">
    <name type="scientific">Nesterenkonia sphaerica</name>
    <dbReference type="NCBI Taxonomy" id="1804988"/>
    <lineage>
        <taxon>Bacteria</taxon>
        <taxon>Bacillati</taxon>
        <taxon>Actinomycetota</taxon>
        <taxon>Actinomycetes</taxon>
        <taxon>Micrococcales</taxon>
        <taxon>Micrococcaceae</taxon>
        <taxon>Nesterenkonia</taxon>
    </lineage>
</organism>
<comment type="caution">
    <text evidence="2">The sequence shown here is derived from an EMBL/GenBank/DDBJ whole genome shotgun (WGS) entry which is preliminary data.</text>
</comment>
<dbReference type="OrthoDB" id="3653265at2"/>
<dbReference type="AlphaFoldDB" id="A0A5R9AJG4"/>
<feature type="domain" description="FAD-dependent urate hydroxylase HpyO/Asp monooxygenase CreE-like FAD/NAD(P)-binding" evidence="1">
    <location>
        <begin position="37"/>
        <end position="202"/>
    </location>
</feature>
<sequence>MTRVPRVAAMAAQSKVAAVPARGNVELVSNQHEYVIAVVGAGPRGTSFLERLLAHVERCSPGQRRGLKVKVFDPAPHGPGRVWDPAQSPLYLMNTPASFPTAAPSGSTRLCLPASSCSISFLEFCAPGGFDDDADSYPTRSQYGTYLAWLNKEVSAHLRGRGVAVEHIRAEVTALSPQEDRYLLSAAGKHHDADAVVLALGHLEAELASGPAHLAAQARQHDLHYQGPAIPTDVDYGVFGAGQNVLVRGLGLNFFDLMIQVTAGRGGQFRLNPDPAPGKRYTYDPCGEEPHLIAGSRRGTPYRAKTVAPGFVPAEIELKHLTPRALDSLLTTRAELDFATQLWPLIERDVCSTYASFGGAGDFDITSYAMPFQHRSWSSSEEYQQTLRQWLEDDASASAAAAGSPEKMAINALHAARLEVKKLVADNRIRSESVLRDVEGWFEPMVEGLASGPPLQRIEELAALARAGVVEFLGPEPVYGVDSTRGTFIADSPAVQSARYQASHMIEAMMPPNRITQARSPLVRGLLAEGLAAPAVIESAGQAHVHKGFQVTGAPHRLLHADGTAGRIYVLGLQLASVQWGTAIAAESGGDTTGSARALADADAAAAEVLRGLSSDAMAQRLDPVYG</sequence>
<keyword evidence="3" id="KW-1185">Reference proteome</keyword>
<evidence type="ECO:0000313" key="2">
    <source>
        <dbReference type="EMBL" id="TLP78929.1"/>
    </source>
</evidence>
<dbReference type="PANTHER" id="PTHR40254">
    <property type="entry name" value="BLR0577 PROTEIN"/>
    <property type="match status" value="1"/>
</dbReference>
<dbReference type="SUPFAM" id="SSF51905">
    <property type="entry name" value="FAD/NAD(P)-binding domain"/>
    <property type="match status" value="1"/>
</dbReference>
<evidence type="ECO:0000259" key="1">
    <source>
        <dbReference type="Pfam" id="PF13454"/>
    </source>
</evidence>
<dbReference type="InterPro" id="IPR036188">
    <property type="entry name" value="FAD/NAD-bd_sf"/>
</dbReference>
<evidence type="ECO:0000313" key="3">
    <source>
        <dbReference type="Proteomes" id="UP000306544"/>
    </source>
</evidence>
<name>A0A5R9AJG4_9MICC</name>
<protein>
    <submittedName>
        <fullName evidence="2">FAD/NAD(P)-binding protein</fullName>
    </submittedName>
</protein>
<dbReference type="PANTHER" id="PTHR40254:SF1">
    <property type="entry name" value="BLR0577 PROTEIN"/>
    <property type="match status" value="1"/>
</dbReference>
<dbReference type="InterPro" id="IPR038732">
    <property type="entry name" value="HpyO/CreE_NAD-binding"/>
</dbReference>
<dbReference type="Gene3D" id="3.50.50.60">
    <property type="entry name" value="FAD/NAD(P)-binding domain"/>
    <property type="match status" value="1"/>
</dbReference>
<accession>A0A5R9AJG4</accession>
<proteinExistence type="predicted"/>
<dbReference type="Proteomes" id="UP000306544">
    <property type="component" value="Unassembled WGS sequence"/>
</dbReference>
<dbReference type="Pfam" id="PF13454">
    <property type="entry name" value="NAD_binding_9"/>
    <property type="match status" value="1"/>
</dbReference>
<dbReference type="EMBL" id="VAWA01000003">
    <property type="protein sequence ID" value="TLP78929.1"/>
    <property type="molecule type" value="Genomic_DNA"/>
</dbReference>
<dbReference type="InterPro" id="IPR052189">
    <property type="entry name" value="L-asp_N-monooxygenase_NS-form"/>
</dbReference>
<reference evidence="2 3" key="1">
    <citation type="submission" date="2019-05" db="EMBL/GenBank/DDBJ databases">
        <title>Nesterenkonia sp. GY239, isolated from the Southern Atlantic Ocean.</title>
        <authorList>
            <person name="Zhang G."/>
        </authorList>
    </citation>
    <scope>NUCLEOTIDE SEQUENCE [LARGE SCALE GENOMIC DNA]</scope>
    <source>
        <strain evidence="2 3">GY239</strain>
    </source>
</reference>
<gene>
    <name evidence="2" type="ORF">FEF27_03470</name>
</gene>